<dbReference type="Gene3D" id="3.40.30.10">
    <property type="entry name" value="Glutaredoxin"/>
    <property type="match status" value="1"/>
</dbReference>
<dbReference type="InterPro" id="IPR013766">
    <property type="entry name" value="Thioredoxin_domain"/>
</dbReference>
<dbReference type="InterPro" id="IPR012336">
    <property type="entry name" value="Thioredoxin-like_fold"/>
</dbReference>
<feature type="domain" description="Thioredoxin" evidence="8">
    <location>
        <begin position="22"/>
        <end position="212"/>
    </location>
</feature>
<dbReference type="EMBL" id="JACCAE010000001">
    <property type="protein sequence ID" value="NYF97800.1"/>
    <property type="molecule type" value="Genomic_DNA"/>
</dbReference>
<evidence type="ECO:0000256" key="3">
    <source>
        <dbReference type="ARBA" id="ARBA00023002"/>
    </source>
</evidence>
<keyword evidence="5" id="KW-0676">Redox-active center</keyword>
<evidence type="ECO:0000259" key="8">
    <source>
        <dbReference type="PROSITE" id="PS51352"/>
    </source>
</evidence>
<evidence type="ECO:0000256" key="6">
    <source>
        <dbReference type="SAM" id="MobiDB-lite"/>
    </source>
</evidence>
<feature type="region of interest" description="Disordered" evidence="6">
    <location>
        <begin position="30"/>
        <end position="51"/>
    </location>
</feature>
<comment type="caution">
    <text evidence="9">The sequence shown here is derived from an EMBL/GenBank/DDBJ whole genome shotgun (WGS) entry which is preliminary data.</text>
</comment>
<dbReference type="Proteomes" id="UP000554054">
    <property type="component" value="Unassembled WGS sequence"/>
</dbReference>
<dbReference type="PROSITE" id="PS51352">
    <property type="entry name" value="THIOREDOXIN_2"/>
    <property type="match status" value="1"/>
</dbReference>
<dbReference type="GO" id="GO:0016491">
    <property type="term" value="F:oxidoreductase activity"/>
    <property type="evidence" value="ECO:0007669"/>
    <property type="project" value="UniProtKB-KW"/>
</dbReference>
<dbReference type="AlphaFoldDB" id="A0A852VQT8"/>
<comment type="similarity">
    <text evidence="1">Belongs to the thioredoxin family. DsbA subfamily.</text>
</comment>
<protein>
    <submittedName>
        <fullName evidence="9">Protein-disulfide isomerase</fullName>
    </submittedName>
</protein>
<evidence type="ECO:0000256" key="1">
    <source>
        <dbReference type="ARBA" id="ARBA00005791"/>
    </source>
</evidence>
<dbReference type="InterPro" id="IPR036249">
    <property type="entry name" value="Thioredoxin-like_sf"/>
</dbReference>
<keyword evidence="9" id="KW-0413">Isomerase</keyword>
<keyword evidence="3" id="KW-0560">Oxidoreductase</keyword>
<feature type="region of interest" description="Disordered" evidence="6">
    <location>
        <begin position="171"/>
        <end position="194"/>
    </location>
</feature>
<evidence type="ECO:0000313" key="9">
    <source>
        <dbReference type="EMBL" id="NYF97800.1"/>
    </source>
</evidence>
<keyword evidence="4" id="KW-1015">Disulfide bond</keyword>
<name>A0A852VQT8_9MICO</name>
<dbReference type="RefSeq" id="WP_185990681.1">
    <property type="nucleotide sequence ID" value="NZ_JACCAE010000001.1"/>
</dbReference>
<sequence length="213" mass="23245">MSKSLKLSVAMIVAVAVALTAAFVLTRTDDENTPASTDGSSEPLVRDDSPRLSSGKEAVFVEFLDFECEACKAAHPVIEDLREEYGDQVTFVVRHMPLHGNSMNAALASEAAAEQGEFEAMHDKLFATVDQWGHQQDSQAKTFEGYAKDLGLDMEQYRADVEDPAIKKRVEQSQDDAEALGVTGTPTFFLDGEEFEPSSIGEFDTALDDAIQD</sequence>
<feature type="chain" id="PRO_5039356802" evidence="7">
    <location>
        <begin position="22"/>
        <end position="213"/>
    </location>
</feature>
<proteinExistence type="inferred from homology"/>
<evidence type="ECO:0000313" key="10">
    <source>
        <dbReference type="Proteomes" id="UP000554054"/>
    </source>
</evidence>
<reference evidence="9 10" key="1">
    <citation type="submission" date="2020-07" db="EMBL/GenBank/DDBJ databases">
        <title>Sequencing the genomes of 1000 actinobacteria strains.</title>
        <authorList>
            <person name="Klenk H.-P."/>
        </authorList>
    </citation>
    <scope>NUCLEOTIDE SEQUENCE [LARGE SCALE GENOMIC DNA]</scope>
    <source>
        <strain evidence="9 10">DSM 26154</strain>
    </source>
</reference>
<gene>
    <name evidence="9" type="ORF">BJY20_001192</name>
</gene>
<evidence type="ECO:0000256" key="2">
    <source>
        <dbReference type="ARBA" id="ARBA00022729"/>
    </source>
</evidence>
<dbReference type="PANTHER" id="PTHR13887:SF14">
    <property type="entry name" value="DISULFIDE BOND FORMATION PROTEIN D"/>
    <property type="match status" value="1"/>
</dbReference>
<evidence type="ECO:0000256" key="4">
    <source>
        <dbReference type="ARBA" id="ARBA00023157"/>
    </source>
</evidence>
<evidence type="ECO:0000256" key="5">
    <source>
        <dbReference type="ARBA" id="ARBA00023284"/>
    </source>
</evidence>
<accession>A0A852VQT8</accession>
<evidence type="ECO:0000256" key="7">
    <source>
        <dbReference type="SAM" id="SignalP"/>
    </source>
</evidence>
<feature type="signal peptide" evidence="7">
    <location>
        <begin position="1"/>
        <end position="21"/>
    </location>
</feature>
<keyword evidence="10" id="KW-1185">Reference proteome</keyword>
<dbReference type="GO" id="GO:0016853">
    <property type="term" value="F:isomerase activity"/>
    <property type="evidence" value="ECO:0007669"/>
    <property type="project" value="UniProtKB-KW"/>
</dbReference>
<dbReference type="Pfam" id="PF13462">
    <property type="entry name" value="Thioredoxin_4"/>
    <property type="match status" value="1"/>
</dbReference>
<organism evidence="9 10">
    <name type="scientific">Janibacter cremeus</name>
    <dbReference type="NCBI Taxonomy" id="1285192"/>
    <lineage>
        <taxon>Bacteria</taxon>
        <taxon>Bacillati</taxon>
        <taxon>Actinomycetota</taxon>
        <taxon>Actinomycetes</taxon>
        <taxon>Micrococcales</taxon>
        <taxon>Intrasporangiaceae</taxon>
        <taxon>Janibacter</taxon>
    </lineage>
</organism>
<keyword evidence="2 7" id="KW-0732">Signal</keyword>
<dbReference type="PANTHER" id="PTHR13887">
    <property type="entry name" value="GLUTATHIONE S-TRANSFERASE KAPPA"/>
    <property type="match status" value="1"/>
</dbReference>
<dbReference type="SUPFAM" id="SSF52833">
    <property type="entry name" value="Thioredoxin-like"/>
    <property type="match status" value="1"/>
</dbReference>